<dbReference type="InterPro" id="IPR015378">
    <property type="entry name" value="Transposase-like_Mu_C"/>
</dbReference>
<feature type="region of interest" description="Disordered" evidence="1">
    <location>
        <begin position="157"/>
        <end position="176"/>
    </location>
</feature>
<dbReference type="EMBL" id="FLQZ01000098">
    <property type="protein sequence ID" value="SBT14997.1"/>
    <property type="molecule type" value="Genomic_DNA"/>
</dbReference>
<dbReference type="GO" id="GO:0003676">
    <property type="term" value="F:nucleic acid binding"/>
    <property type="evidence" value="ECO:0007669"/>
    <property type="project" value="InterPro"/>
</dbReference>
<feature type="domain" description="Integrase catalytic" evidence="2">
    <location>
        <begin position="286"/>
        <end position="492"/>
    </location>
</feature>
<feature type="compositionally biased region" description="Polar residues" evidence="1">
    <location>
        <begin position="669"/>
        <end position="694"/>
    </location>
</feature>
<evidence type="ECO:0000313" key="3">
    <source>
        <dbReference type="EMBL" id="SBT14997.1"/>
    </source>
</evidence>
<keyword evidence="4" id="KW-1185">Reference proteome</keyword>
<feature type="compositionally biased region" description="Basic and acidic residues" evidence="1">
    <location>
        <begin position="645"/>
        <end position="667"/>
    </location>
</feature>
<reference evidence="4" key="1">
    <citation type="submission" date="2016-06" db="EMBL/GenBank/DDBJ databases">
        <authorList>
            <person name="Rodrigo-Torres L."/>
            <person name="Arahal D.R."/>
        </authorList>
    </citation>
    <scope>NUCLEOTIDE SEQUENCE [LARGE SCALE GENOMIC DNA]</scope>
    <source>
        <strain evidence="4">CECT 7224</strain>
    </source>
</reference>
<feature type="compositionally biased region" description="Basic residues" evidence="1">
    <location>
        <begin position="701"/>
        <end position="712"/>
    </location>
</feature>
<dbReference type="AlphaFoldDB" id="A0A1C3JIQ4"/>
<accession>A0A1C3JIQ4</accession>
<sequence>MELPRNSVWSVNDSELLEDGLYRLLDIMLEVESIVLYPLSDTSTTAKPVAISLDGFIELASNHQAKISQYALPSYLLVDEDNVPENYIVKRDKNFELIKGLIVDREFLFDYATRQRSSYLTPHAKKVGTYSKALARLLSLYWRNGQDKMALLPAFSKSGGSGRERAPTTTPLGSPKQPRTIAIDRADKFIVRDGDKKKFKKALKKYYLKELGLTLAKTYDNLLKDSYSKEIKLAETCGRPPLVPTKKQFSYWRTKLFSKDQTIKQRTSENDYLRNKRAALGSITDRSYLPGAHFEIDATVADVHIVSELGSQYILGRPTIYIVADRASRMIVGMHVSLYHASWRSARQALTNSFLPKSTYCKSFGVDIEDSEWPCAHIPNELVCDNGEMIGVQPNKVLTPMTKLSFTPPYRPDCKGVVEKRFDIINKEVLHELLGTTRGGQVVRGSRDPRKDAIYTLKEVTVEIIKAVLEHNRSILDGLAFSSPLLIENDLSPTPLNYWKIHLAKHRHELQSSNRDEVIARLLPSAEVSMTRSGIYFNGMYYSCSEVEELNLASVARSSGRWRLEARIDENTTNYIYVRLDKNREFIRCDLLPRSRMLGDKSMYESNFIQDWLDTKKELTPISTTSIDDHKHRQEVTRQAKKRSKDAEKASFRDKTANTRQRRKEELEATTNMIVSTPELSATNEMSAPLSTGNKVIPLPKGRKRRTSRGES</sequence>
<proteinExistence type="predicted"/>
<dbReference type="Pfam" id="PF09299">
    <property type="entry name" value="Mu-transpos_C"/>
    <property type="match status" value="1"/>
</dbReference>
<feature type="compositionally biased region" description="Basic and acidic residues" evidence="1">
    <location>
        <begin position="627"/>
        <end position="638"/>
    </location>
</feature>
<gene>
    <name evidence="3" type="primary">tnsB</name>
    <name evidence="3" type="ORF">VCE7224_03780</name>
</gene>
<feature type="region of interest" description="Disordered" evidence="1">
    <location>
        <begin position="624"/>
        <end position="712"/>
    </location>
</feature>
<dbReference type="Gene3D" id="3.30.420.10">
    <property type="entry name" value="Ribonuclease H-like superfamily/Ribonuclease H"/>
    <property type="match status" value="1"/>
</dbReference>
<dbReference type="PROSITE" id="PS50994">
    <property type="entry name" value="INTEGRASE"/>
    <property type="match status" value="1"/>
</dbReference>
<name>A0A1C3JIQ4_9VIBR</name>
<dbReference type="InterPro" id="IPR001584">
    <property type="entry name" value="Integrase_cat-core"/>
</dbReference>
<dbReference type="InterPro" id="IPR012337">
    <property type="entry name" value="RNaseH-like_sf"/>
</dbReference>
<dbReference type="GO" id="GO:0015074">
    <property type="term" value="P:DNA integration"/>
    <property type="evidence" value="ECO:0007669"/>
    <property type="project" value="InterPro"/>
</dbReference>
<evidence type="ECO:0000313" key="4">
    <source>
        <dbReference type="Proteomes" id="UP000092819"/>
    </source>
</evidence>
<dbReference type="RefSeq" id="WP_065677348.1">
    <property type="nucleotide sequence ID" value="NZ_AP025463.1"/>
</dbReference>
<dbReference type="InterPro" id="IPR036397">
    <property type="entry name" value="RNaseH_sf"/>
</dbReference>
<organism evidence="3 4">
    <name type="scientific">Vibrio celticus</name>
    <dbReference type="NCBI Taxonomy" id="446372"/>
    <lineage>
        <taxon>Bacteria</taxon>
        <taxon>Pseudomonadati</taxon>
        <taxon>Pseudomonadota</taxon>
        <taxon>Gammaproteobacteria</taxon>
        <taxon>Vibrionales</taxon>
        <taxon>Vibrionaceae</taxon>
        <taxon>Vibrio</taxon>
    </lineage>
</organism>
<evidence type="ECO:0000259" key="2">
    <source>
        <dbReference type="PROSITE" id="PS50994"/>
    </source>
</evidence>
<evidence type="ECO:0000256" key="1">
    <source>
        <dbReference type="SAM" id="MobiDB-lite"/>
    </source>
</evidence>
<dbReference type="Proteomes" id="UP000092819">
    <property type="component" value="Unassembled WGS sequence"/>
</dbReference>
<protein>
    <submittedName>
        <fullName evidence="3">Transposon Tn7 transposition protein TnsB</fullName>
    </submittedName>
</protein>
<dbReference type="SUPFAM" id="SSF53098">
    <property type="entry name" value="Ribonuclease H-like"/>
    <property type="match status" value="1"/>
</dbReference>